<reference evidence="2" key="1">
    <citation type="journal article" date="2019" name="Int. J. Syst. Evol. Microbiol.">
        <title>The Global Catalogue of Microorganisms (GCM) 10K type strain sequencing project: providing services to taxonomists for standard genome sequencing and annotation.</title>
        <authorList>
            <consortium name="The Broad Institute Genomics Platform"/>
            <consortium name="The Broad Institute Genome Sequencing Center for Infectious Disease"/>
            <person name="Wu L."/>
            <person name="Ma J."/>
        </authorList>
    </citation>
    <scope>NUCLEOTIDE SEQUENCE [LARGE SCALE GENOMIC DNA]</scope>
    <source>
        <strain evidence="2">CGMCC 1.6774</strain>
    </source>
</reference>
<dbReference type="InterPro" id="IPR029024">
    <property type="entry name" value="TerB-like"/>
</dbReference>
<organism evidence="1 2">
    <name type="scientific">Rhodoplanes azumiensis</name>
    <dbReference type="NCBI Taxonomy" id="1897628"/>
    <lineage>
        <taxon>Bacteria</taxon>
        <taxon>Pseudomonadati</taxon>
        <taxon>Pseudomonadota</taxon>
        <taxon>Alphaproteobacteria</taxon>
        <taxon>Hyphomicrobiales</taxon>
        <taxon>Nitrobacteraceae</taxon>
        <taxon>Rhodoplanes</taxon>
    </lineage>
</organism>
<dbReference type="EMBL" id="JBHUIW010000033">
    <property type="protein sequence ID" value="MFD2184713.1"/>
    <property type="molecule type" value="Genomic_DNA"/>
</dbReference>
<keyword evidence="2" id="KW-1185">Reference proteome</keyword>
<dbReference type="Proteomes" id="UP001597314">
    <property type="component" value="Unassembled WGS sequence"/>
</dbReference>
<dbReference type="Gene3D" id="1.10.3680.10">
    <property type="entry name" value="TerB-like"/>
    <property type="match status" value="1"/>
</dbReference>
<protein>
    <submittedName>
        <fullName evidence="1">Tellurite resistance TerB family protein</fullName>
    </submittedName>
</protein>
<comment type="caution">
    <text evidence="1">The sequence shown here is derived from an EMBL/GenBank/DDBJ whole genome shotgun (WGS) entry which is preliminary data.</text>
</comment>
<dbReference type="SUPFAM" id="SSF158682">
    <property type="entry name" value="TerB-like"/>
    <property type="match status" value="1"/>
</dbReference>
<evidence type="ECO:0000313" key="1">
    <source>
        <dbReference type="EMBL" id="MFD2184713.1"/>
    </source>
</evidence>
<proteinExistence type="predicted"/>
<name>A0ABW5AP28_9BRAD</name>
<dbReference type="InterPro" id="IPR007486">
    <property type="entry name" value="YebE"/>
</dbReference>
<gene>
    <name evidence="1" type="ORF">ACFSOX_21385</name>
</gene>
<dbReference type="CDD" id="cd07178">
    <property type="entry name" value="terB_like_YebE"/>
    <property type="match status" value="1"/>
</dbReference>
<dbReference type="RefSeq" id="WP_378479851.1">
    <property type="nucleotide sequence ID" value="NZ_JBHUIW010000033.1"/>
</dbReference>
<accession>A0ABW5AP28</accession>
<sequence>MDSKSILDAILGGKNGAAGGLGGVLGQAATDLQAGMREGAAGAPVGSGSFATVIGQILGAAKTGVQEAARDVEASTGIGAKADAALTQATGSSAGDLLAKARELVAGNQLAGGAALGGLAALLLGTGAGRGVAASAAKLGGLAMIGGLAYRALEAYKAGKPLVDLGGGVTPAPDASPFGETADAATDQATALLLVRAMIAAAAADGVLDEAERTHIVGGLAKAGLDADATAFLVNEFAKPLSPETLAAQVRSPAVGAQVYAAARLAINPDNPAETAFLAKLAAALKLAPALLENLEAAAAAAQK</sequence>
<evidence type="ECO:0000313" key="2">
    <source>
        <dbReference type="Proteomes" id="UP001597314"/>
    </source>
</evidence>
<dbReference type="Pfam" id="PF04391">
    <property type="entry name" value="DUF533"/>
    <property type="match status" value="1"/>
</dbReference>